<dbReference type="Gene3D" id="3.40.50.150">
    <property type="entry name" value="Vaccinia Virus protein VP39"/>
    <property type="match status" value="1"/>
</dbReference>
<dbReference type="InterPro" id="IPR013216">
    <property type="entry name" value="Methyltransf_11"/>
</dbReference>
<gene>
    <name evidence="4" type="ORF">BPSY_0183</name>
</gene>
<dbReference type="AlphaFoldDB" id="A0A087CM05"/>
<comment type="caution">
    <text evidence="4">The sequence shown here is derived from an EMBL/GenBank/DDBJ whole genome shotgun (WGS) entry which is preliminary data.</text>
</comment>
<feature type="region of interest" description="Disordered" evidence="1">
    <location>
        <begin position="143"/>
        <end position="164"/>
    </location>
</feature>
<feature type="domain" description="23S rRNA (guanine(745)-N(1))-methyltransferase N-terminal" evidence="3">
    <location>
        <begin position="15"/>
        <end position="50"/>
    </location>
</feature>
<feature type="compositionally biased region" description="Basic and acidic residues" evidence="1">
    <location>
        <begin position="143"/>
        <end position="157"/>
    </location>
</feature>
<dbReference type="EC" id="2.1.1.187" evidence="4"/>
<dbReference type="RefSeq" id="WP_033495961.1">
    <property type="nucleotide sequence ID" value="NZ_JGZI01000002.1"/>
</dbReference>
<organism evidence="4 5">
    <name type="scientific">Bifidobacterium psychraerophilum</name>
    <dbReference type="NCBI Taxonomy" id="218140"/>
    <lineage>
        <taxon>Bacteria</taxon>
        <taxon>Bacillati</taxon>
        <taxon>Actinomycetota</taxon>
        <taxon>Actinomycetes</taxon>
        <taxon>Bifidobacteriales</taxon>
        <taxon>Bifidobacteriaceae</taxon>
        <taxon>Bifidobacterium</taxon>
    </lineage>
</organism>
<dbReference type="Pfam" id="PF21302">
    <property type="entry name" value="Zn_ribbon_RlmA"/>
    <property type="match status" value="1"/>
</dbReference>
<protein>
    <submittedName>
        <fullName evidence="4">rRNA (Guanine-N1-) methyltransferase (Mycinamicin-resistance protein)</fullName>
        <ecNumber evidence="4">2.1.1.187</ecNumber>
    </submittedName>
</protein>
<keyword evidence="5" id="KW-1185">Reference proteome</keyword>
<dbReference type="GeneID" id="98299424"/>
<dbReference type="Proteomes" id="UP000029050">
    <property type="component" value="Unassembled WGS sequence"/>
</dbReference>
<dbReference type="OrthoDB" id="108476at2"/>
<evidence type="ECO:0000259" key="2">
    <source>
        <dbReference type="Pfam" id="PF08241"/>
    </source>
</evidence>
<name>A0A087CM05_9BIFI</name>
<dbReference type="InterPro" id="IPR029063">
    <property type="entry name" value="SAM-dependent_MTases_sf"/>
</dbReference>
<dbReference type="STRING" id="218140.BPSY_0183"/>
<feature type="domain" description="Methyltransferase type 11" evidence="2">
    <location>
        <begin position="169"/>
        <end position="234"/>
    </location>
</feature>
<keyword evidence="4" id="KW-0808">Transferase</keyword>
<proteinExistence type="predicted"/>
<reference evidence="4 5" key="1">
    <citation type="submission" date="2014-03" db="EMBL/GenBank/DDBJ databases">
        <title>Genomics of Bifidobacteria.</title>
        <authorList>
            <person name="Ventura M."/>
            <person name="Milani C."/>
            <person name="Lugli G.A."/>
        </authorList>
    </citation>
    <scope>NUCLEOTIDE SEQUENCE [LARGE SCALE GENOMIC DNA]</scope>
    <source>
        <strain evidence="4 5">LMG 21775</strain>
    </source>
</reference>
<dbReference type="EMBL" id="JGZI01000002">
    <property type="protein sequence ID" value="KFI84305.1"/>
    <property type="molecule type" value="Genomic_DNA"/>
</dbReference>
<evidence type="ECO:0000313" key="4">
    <source>
        <dbReference type="EMBL" id="KFI84305.1"/>
    </source>
</evidence>
<evidence type="ECO:0000259" key="3">
    <source>
        <dbReference type="Pfam" id="PF21302"/>
    </source>
</evidence>
<evidence type="ECO:0000256" key="1">
    <source>
        <dbReference type="SAM" id="MobiDB-lite"/>
    </source>
</evidence>
<keyword evidence="4" id="KW-0489">Methyltransferase</keyword>
<dbReference type="GO" id="GO:0052911">
    <property type="term" value="F:23S rRNA (guanine(745)-N(1))-methyltransferase activity"/>
    <property type="evidence" value="ECO:0007669"/>
    <property type="project" value="UniProtKB-EC"/>
</dbReference>
<evidence type="ECO:0000313" key="5">
    <source>
        <dbReference type="Proteomes" id="UP000029050"/>
    </source>
</evidence>
<dbReference type="InterPro" id="IPR048647">
    <property type="entry name" value="RlmA_N"/>
</dbReference>
<dbReference type="eggNOG" id="COG2226">
    <property type="taxonomic scope" value="Bacteria"/>
</dbReference>
<dbReference type="SUPFAM" id="SSF53335">
    <property type="entry name" value="S-adenosyl-L-methionine-dependent methyltransferases"/>
    <property type="match status" value="1"/>
</dbReference>
<accession>A0A087CM05</accession>
<dbReference type="Pfam" id="PF08241">
    <property type="entry name" value="Methyltransf_11"/>
    <property type="match status" value="1"/>
</dbReference>
<sequence>MRRAITKFGHAEAVYRCPICSEALMLDQASLLCRNRHTFDISSKGVVSLLRSAPNGSDLYDQNFFEHRTAVFEAGIYQHVSEALIADVLELLATAAKARSRSAPDDHDSGSRATETMRIVDAGCGEGHYLRLVESALRDPDHRHDFEEHNSEEHDSGQHSFGQHGDLTTDLMGFDLSKEAVTLAARGGGEIEWFVADLARIPLLDQTVDCIINIFSPANYAEFSRVLRPSGRLIKVIPGPSHVQELRRAIARAGLRDEAEYSNSKVIEGISEHMNIIGTQSIRATTAVNEVLLRDFMAMTPVMFHIDPEQLDLQSIHEVTVDAEVIVATL</sequence>